<accession>A0ABR5NIX8</accession>
<dbReference type="InterPro" id="IPR010718">
    <property type="entry name" value="DUF1294"/>
</dbReference>
<feature type="transmembrane region" description="Helical" evidence="1">
    <location>
        <begin position="130"/>
        <end position="148"/>
    </location>
</feature>
<organism evidence="2 3">
    <name type="scientific">Stenotrophomonas nitritireducens</name>
    <dbReference type="NCBI Taxonomy" id="83617"/>
    <lineage>
        <taxon>Bacteria</taxon>
        <taxon>Pseudomonadati</taxon>
        <taxon>Pseudomonadota</taxon>
        <taxon>Gammaproteobacteria</taxon>
        <taxon>Lysobacterales</taxon>
        <taxon>Lysobacteraceae</taxon>
        <taxon>Stenotrophomonas</taxon>
    </lineage>
</organism>
<dbReference type="Proteomes" id="UP000050902">
    <property type="component" value="Unassembled WGS sequence"/>
</dbReference>
<keyword evidence="1" id="KW-0472">Membrane</keyword>
<dbReference type="Pfam" id="PF06961">
    <property type="entry name" value="DUF1294"/>
    <property type="match status" value="1"/>
</dbReference>
<sequence>MPQLGRIEQWDDTKGYGFVRPLEAQAGGDHAARAFVHIRTIEHAGRRPGNGDLIRYETRRDDKGRLNAVGASFVNAGAMRAQARRRNDARATARQRHASGKLQDLVHRLILAGALTALAAGTWLHWWPLAVTLAFAGMSALSFIAYALDKSAANQNLQRTQEKTLHLFDLLCGWPGGLLAQQAYRHKTRKTSFQIMFWITAALNCAALYWLLPHIETAS</sequence>
<keyword evidence="1" id="KW-1133">Transmembrane helix</keyword>
<evidence type="ECO:0000313" key="3">
    <source>
        <dbReference type="Proteomes" id="UP000050902"/>
    </source>
</evidence>
<name>A0ABR5NIX8_9GAMM</name>
<comment type="caution">
    <text evidence="2">The sequence shown here is derived from an EMBL/GenBank/DDBJ whole genome shotgun (WGS) entry which is preliminary data.</text>
</comment>
<feature type="transmembrane region" description="Helical" evidence="1">
    <location>
        <begin position="105"/>
        <end position="124"/>
    </location>
</feature>
<protein>
    <recommendedName>
        <fullName evidence="4">DUF1294 domain-containing protein</fullName>
    </recommendedName>
</protein>
<evidence type="ECO:0000313" key="2">
    <source>
        <dbReference type="EMBL" id="KRG56804.1"/>
    </source>
</evidence>
<dbReference type="Gene3D" id="2.40.50.140">
    <property type="entry name" value="Nucleic acid-binding proteins"/>
    <property type="match status" value="1"/>
</dbReference>
<keyword evidence="3" id="KW-1185">Reference proteome</keyword>
<dbReference type="EMBL" id="LDJG01000015">
    <property type="protein sequence ID" value="KRG56804.1"/>
    <property type="molecule type" value="Genomic_DNA"/>
</dbReference>
<proteinExistence type="predicted"/>
<keyword evidence="1" id="KW-0812">Transmembrane</keyword>
<evidence type="ECO:0000256" key="1">
    <source>
        <dbReference type="SAM" id="Phobius"/>
    </source>
</evidence>
<evidence type="ECO:0008006" key="4">
    <source>
        <dbReference type="Google" id="ProtNLM"/>
    </source>
</evidence>
<reference evidence="2 3" key="1">
    <citation type="submission" date="2015-05" db="EMBL/GenBank/DDBJ databases">
        <title>Genome sequencing and analysis of members of genus Stenotrophomonas.</title>
        <authorList>
            <person name="Patil P.P."/>
            <person name="Midha S."/>
            <person name="Patil P.B."/>
        </authorList>
    </citation>
    <scope>NUCLEOTIDE SEQUENCE [LARGE SCALE GENOMIC DNA]</scope>
    <source>
        <strain evidence="2 3">DSM 12575</strain>
    </source>
</reference>
<feature type="transmembrane region" description="Helical" evidence="1">
    <location>
        <begin position="195"/>
        <end position="212"/>
    </location>
</feature>
<dbReference type="RefSeq" id="WP_055766608.1">
    <property type="nucleotide sequence ID" value="NZ_LDJG01000015.1"/>
</dbReference>
<gene>
    <name evidence="2" type="ORF">ABB22_10100</name>
</gene>
<dbReference type="InterPro" id="IPR012340">
    <property type="entry name" value="NA-bd_OB-fold"/>
</dbReference>
<dbReference type="SUPFAM" id="SSF50249">
    <property type="entry name" value="Nucleic acid-binding proteins"/>
    <property type="match status" value="1"/>
</dbReference>